<keyword evidence="5" id="KW-0560">Oxidoreductase</keyword>
<comment type="similarity">
    <text evidence="2 5">Belongs to the acyl-CoA dehydrogenase family.</text>
</comment>
<evidence type="ECO:0000313" key="10">
    <source>
        <dbReference type="Proteomes" id="UP001143391"/>
    </source>
</evidence>
<keyword evidence="10" id="KW-1185">Reference proteome</keyword>
<dbReference type="Proteomes" id="UP001143391">
    <property type="component" value="Unassembled WGS sequence"/>
</dbReference>
<evidence type="ECO:0000256" key="1">
    <source>
        <dbReference type="ARBA" id="ARBA00001974"/>
    </source>
</evidence>
<dbReference type="RefSeq" id="WP_275704505.1">
    <property type="nucleotide sequence ID" value="NZ_JANCMW010000001.1"/>
</dbReference>
<sequence length="434" mass="47057">MTRTPVGFALSMMNRLAANPMLDRLGLRSPLEKTAYHGTRAGFRTLALAGREFKRVNQWLPRKRLPERPPAELFDLSLTDDQQMMTDTLRRMAQDRLRSAAPEADETGTAPETVSSAASELGLALYAVPEAFGGVAEHQSPVTSVLIAEQLAWGDMGLATALLAPFSVAQAITRWGTGEQQSRYLPAFCEDEPPVAAIAIDEPTPLFDPTNLQTIASESTSGYVLNGLKNSVVLGANADLLLVAAKLHGQPRLFIVEGGTPGIRVKPDPGMGLRASGPVQLLLEDVQLPAEALLGDDDFNYQTFLDCGSLLRCGLAIGTSQAVLDYVIPYCNERQAFGEPISHRQSVAFMISNLAIETDSMRMLTWRAASRLEQGLPAHREVALARLLCSEKAMEVGTNGVQLLGGHGYVKEHPVERWYRDLRSIATQSGGLHA</sequence>
<dbReference type="Gene3D" id="1.20.140.10">
    <property type="entry name" value="Butyryl-CoA Dehydrogenase, subunit A, domain 3"/>
    <property type="match status" value="1"/>
</dbReference>
<dbReference type="InterPro" id="IPR006089">
    <property type="entry name" value="Acyl-CoA_DH_CS"/>
</dbReference>
<evidence type="ECO:0000259" key="8">
    <source>
        <dbReference type="Pfam" id="PF02771"/>
    </source>
</evidence>
<evidence type="ECO:0000256" key="4">
    <source>
        <dbReference type="ARBA" id="ARBA00022827"/>
    </source>
</evidence>
<dbReference type="Pfam" id="PF00441">
    <property type="entry name" value="Acyl-CoA_dh_1"/>
    <property type="match status" value="1"/>
</dbReference>
<reference evidence="9" key="1">
    <citation type="submission" date="2022-07" db="EMBL/GenBank/DDBJ databases">
        <title>Marinobacter iranensis a new bacterium isolate from a hipersaline lake in Iran.</title>
        <authorList>
            <person name="Mohammad A.M.A."/>
            <person name="Cristina S.-P."/>
            <person name="Antonio V."/>
        </authorList>
    </citation>
    <scope>NUCLEOTIDE SEQUENCE</scope>
    <source>
        <strain evidence="9">71-i</strain>
    </source>
</reference>
<comment type="cofactor">
    <cofactor evidence="1 5">
        <name>FAD</name>
        <dbReference type="ChEBI" id="CHEBI:57692"/>
    </cofactor>
</comment>
<accession>A0ABT5Y629</accession>
<protein>
    <submittedName>
        <fullName evidence="9">Acyl-CoA dehydrogenase family protein</fullName>
    </submittedName>
</protein>
<dbReference type="InterPro" id="IPR037069">
    <property type="entry name" value="AcylCoA_DH/ox_N_sf"/>
</dbReference>
<dbReference type="PROSITE" id="PS00073">
    <property type="entry name" value="ACYL_COA_DH_2"/>
    <property type="match status" value="1"/>
</dbReference>
<gene>
    <name evidence="9" type="ORF">NLU14_02125</name>
</gene>
<keyword evidence="4 5" id="KW-0274">FAD</keyword>
<feature type="domain" description="Acyl-CoA dehydrogenase/oxidase N-terminal" evidence="8">
    <location>
        <begin position="79"/>
        <end position="191"/>
    </location>
</feature>
<comment type="caution">
    <text evidence="9">The sequence shown here is derived from an EMBL/GenBank/DDBJ whole genome shotgun (WGS) entry which is preliminary data.</text>
</comment>
<evidence type="ECO:0000313" key="9">
    <source>
        <dbReference type="EMBL" id="MDF0749021.1"/>
    </source>
</evidence>
<dbReference type="EMBL" id="JANCMW010000001">
    <property type="protein sequence ID" value="MDF0749021.1"/>
    <property type="molecule type" value="Genomic_DNA"/>
</dbReference>
<dbReference type="Pfam" id="PF02770">
    <property type="entry name" value="Acyl-CoA_dh_M"/>
    <property type="match status" value="1"/>
</dbReference>
<dbReference type="Gene3D" id="1.10.540.10">
    <property type="entry name" value="Acyl-CoA dehydrogenase/oxidase, N-terminal domain"/>
    <property type="match status" value="1"/>
</dbReference>
<feature type="domain" description="Acyl-CoA dehydrogenase/oxidase C-terminal" evidence="6">
    <location>
        <begin position="303"/>
        <end position="427"/>
    </location>
</feature>
<dbReference type="InterPro" id="IPR013786">
    <property type="entry name" value="AcylCoA_DH/ox_N"/>
</dbReference>
<evidence type="ECO:0000256" key="2">
    <source>
        <dbReference type="ARBA" id="ARBA00009347"/>
    </source>
</evidence>
<dbReference type="InterPro" id="IPR009100">
    <property type="entry name" value="AcylCoA_DH/oxidase_NM_dom_sf"/>
</dbReference>
<dbReference type="Pfam" id="PF02771">
    <property type="entry name" value="Acyl-CoA_dh_N"/>
    <property type="match status" value="1"/>
</dbReference>
<evidence type="ECO:0000256" key="3">
    <source>
        <dbReference type="ARBA" id="ARBA00022630"/>
    </source>
</evidence>
<dbReference type="InterPro" id="IPR046373">
    <property type="entry name" value="Acyl-CoA_Oxase/DH_mid-dom_sf"/>
</dbReference>
<dbReference type="Gene3D" id="2.40.110.10">
    <property type="entry name" value="Butyryl-CoA Dehydrogenase, subunit A, domain 2"/>
    <property type="match status" value="1"/>
</dbReference>
<dbReference type="InterPro" id="IPR009075">
    <property type="entry name" value="AcylCo_DH/oxidase_C"/>
</dbReference>
<dbReference type="PANTHER" id="PTHR43884:SF12">
    <property type="entry name" value="ISOVALERYL-COA DEHYDROGENASE, MITOCHONDRIAL-RELATED"/>
    <property type="match status" value="1"/>
</dbReference>
<keyword evidence="3 5" id="KW-0285">Flavoprotein</keyword>
<dbReference type="InterPro" id="IPR036250">
    <property type="entry name" value="AcylCo_DH-like_C"/>
</dbReference>
<proteinExistence type="inferred from homology"/>
<dbReference type="InterPro" id="IPR006091">
    <property type="entry name" value="Acyl-CoA_Oxase/DH_mid-dom"/>
</dbReference>
<organism evidence="9 10">
    <name type="scientific">Marinobacter iranensis</name>
    <dbReference type="NCBI Taxonomy" id="2962607"/>
    <lineage>
        <taxon>Bacteria</taxon>
        <taxon>Pseudomonadati</taxon>
        <taxon>Pseudomonadota</taxon>
        <taxon>Gammaproteobacteria</taxon>
        <taxon>Pseudomonadales</taxon>
        <taxon>Marinobacteraceae</taxon>
        <taxon>Marinobacter</taxon>
    </lineage>
</organism>
<evidence type="ECO:0000259" key="6">
    <source>
        <dbReference type="Pfam" id="PF00441"/>
    </source>
</evidence>
<evidence type="ECO:0000256" key="5">
    <source>
        <dbReference type="RuleBase" id="RU362125"/>
    </source>
</evidence>
<evidence type="ECO:0000259" key="7">
    <source>
        <dbReference type="Pfam" id="PF02770"/>
    </source>
</evidence>
<dbReference type="SUPFAM" id="SSF56645">
    <property type="entry name" value="Acyl-CoA dehydrogenase NM domain-like"/>
    <property type="match status" value="1"/>
</dbReference>
<dbReference type="SUPFAM" id="SSF47203">
    <property type="entry name" value="Acyl-CoA dehydrogenase C-terminal domain-like"/>
    <property type="match status" value="1"/>
</dbReference>
<dbReference type="PANTHER" id="PTHR43884">
    <property type="entry name" value="ACYL-COA DEHYDROGENASE"/>
    <property type="match status" value="1"/>
</dbReference>
<name>A0ABT5Y629_9GAMM</name>
<feature type="domain" description="Acyl-CoA oxidase/dehydrogenase middle" evidence="7">
    <location>
        <begin position="197"/>
        <end position="285"/>
    </location>
</feature>